<dbReference type="RefSeq" id="WP_378263088.1">
    <property type="nucleotide sequence ID" value="NZ_JBHUKR010000006.1"/>
</dbReference>
<dbReference type="GO" id="GO:0008168">
    <property type="term" value="F:methyltransferase activity"/>
    <property type="evidence" value="ECO:0007669"/>
    <property type="project" value="UniProtKB-KW"/>
</dbReference>
<dbReference type="Pfam" id="PF04672">
    <property type="entry name" value="Methyltransf_19"/>
    <property type="match status" value="1"/>
</dbReference>
<name>A0ABW5FQS2_9PSEU</name>
<keyword evidence="1" id="KW-0808">Transferase</keyword>
<reference evidence="2" key="1">
    <citation type="journal article" date="2019" name="Int. J. Syst. Evol. Microbiol.">
        <title>The Global Catalogue of Microorganisms (GCM) 10K type strain sequencing project: providing services to taxonomists for standard genome sequencing and annotation.</title>
        <authorList>
            <consortium name="The Broad Institute Genomics Platform"/>
            <consortium name="The Broad Institute Genome Sequencing Center for Infectious Disease"/>
            <person name="Wu L."/>
            <person name="Ma J."/>
        </authorList>
    </citation>
    <scope>NUCLEOTIDE SEQUENCE [LARGE SCALE GENOMIC DNA]</scope>
    <source>
        <strain evidence="2">CGMCC 4.7645</strain>
    </source>
</reference>
<sequence>MDRPSVARVYDYYLGGTANYEVDREFGEKVLADFPLLKPIARANRLFLHRVVRYLAQRGVSQFVDIGSGVPTMGSTHQVADETGRNTRVVYVDHEPTAVAHSRTLLETSGDPRRHAVLHADLREPDELWRQMADTGLIDLGKPVALLLIAVLHVQQPGPDGTEIGPASVARYRELLPPGSYLAISHITDDGVPVGLADALVGLKRKYDESGSPVIWRSRAEIGALMGDFAGIAPGMTWTSLWHPEASGPGAPAVRFAAPEESAIWGGVGHKQAREAA</sequence>
<dbReference type="Proteomes" id="UP001597417">
    <property type="component" value="Unassembled WGS sequence"/>
</dbReference>
<keyword evidence="1" id="KW-0489">Methyltransferase</keyword>
<organism evidence="1 2">
    <name type="scientific">Amycolatopsis pigmentata</name>
    <dbReference type="NCBI Taxonomy" id="450801"/>
    <lineage>
        <taxon>Bacteria</taxon>
        <taxon>Bacillati</taxon>
        <taxon>Actinomycetota</taxon>
        <taxon>Actinomycetes</taxon>
        <taxon>Pseudonocardiales</taxon>
        <taxon>Pseudonocardiaceae</taxon>
        <taxon>Amycolatopsis</taxon>
    </lineage>
</organism>
<gene>
    <name evidence="1" type="ORF">ACFSXZ_08490</name>
</gene>
<keyword evidence="2" id="KW-1185">Reference proteome</keyword>
<accession>A0ABW5FQS2</accession>
<dbReference type="PIRSF" id="PIRSF017393">
    <property type="entry name" value="MTase_SAV2177"/>
    <property type="match status" value="1"/>
</dbReference>
<dbReference type="InterPro" id="IPR029063">
    <property type="entry name" value="SAM-dependent_MTases_sf"/>
</dbReference>
<dbReference type="EC" id="2.1.1.-" evidence="1"/>
<dbReference type="EMBL" id="JBHUKR010000006">
    <property type="protein sequence ID" value="MFD2416366.1"/>
    <property type="molecule type" value="Genomic_DNA"/>
</dbReference>
<dbReference type="InterPro" id="IPR006764">
    <property type="entry name" value="SAM_dep_MeTrfase_SAV2177_type"/>
</dbReference>
<protein>
    <submittedName>
        <fullName evidence="1">SAM-dependent methyltransferase</fullName>
        <ecNumber evidence="1">2.1.1.-</ecNumber>
    </submittedName>
</protein>
<dbReference type="SUPFAM" id="SSF53335">
    <property type="entry name" value="S-adenosyl-L-methionine-dependent methyltransferases"/>
    <property type="match status" value="1"/>
</dbReference>
<proteinExistence type="predicted"/>
<comment type="caution">
    <text evidence="1">The sequence shown here is derived from an EMBL/GenBank/DDBJ whole genome shotgun (WGS) entry which is preliminary data.</text>
</comment>
<dbReference type="GO" id="GO:0032259">
    <property type="term" value="P:methylation"/>
    <property type="evidence" value="ECO:0007669"/>
    <property type="project" value="UniProtKB-KW"/>
</dbReference>
<dbReference type="Gene3D" id="3.40.50.150">
    <property type="entry name" value="Vaccinia Virus protein VP39"/>
    <property type="match status" value="1"/>
</dbReference>
<evidence type="ECO:0000313" key="1">
    <source>
        <dbReference type="EMBL" id="MFD2416366.1"/>
    </source>
</evidence>
<evidence type="ECO:0000313" key="2">
    <source>
        <dbReference type="Proteomes" id="UP001597417"/>
    </source>
</evidence>